<organism evidence="4 6">
    <name type="scientific">Mucilaginibacter rubeus</name>
    <dbReference type="NCBI Taxonomy" id="2027860"/>
    <lineage>
        <taxon>Bacteria</taxon>
        <taxon>Pseudomonadati</taxon>
        <taxon>Bacteroidota</taxon>
        <taxon>Sphingobacteriia</taxon>
        <taxon>Sphingobacteriales</taxon>
        <taxon>Sphingobacteriaceae</taxon>
        <taxon>Mucilaginibacter</taxon>
    </lineage>
</organism>
<reference evidence="5 7" key="2">
    <citation type="submission" date="2021-03" db="EMBL/GenBank/DDBJ databases">
        <title>Mucilaginibacter strains isolated from gold and copper mining confer multi heavy-metal resistance.</title>
        <authorList>
            <person name="Li Y."/>
        </authorList>
    </citation>
    <scope>NUCLEOTIDE SEQUENCE [LARGE SCALE GENOMIC DNA]</scope>
    <source>
        <strain evidence="5 7">P2-4</strain>
    </source>
</reference>
<dbReference type="SMART" id="SM00360">
    <property type="entry name" value="RRM"/>
    <property type="match status" value="1"/>
</dbReference>
<evidence type="ECO:0000313" key="5">
    <source>
        <dbReference type="EMBL" id="QTE52517.1"/>
    </source>
</evidence>
<gene>
    <name evidence="4" type="ORF">DIU31_016125</name>
    <name evidence="5" type="ORF">J3L21_11365</name>
</gene>
<dbReference type="SUPFAM" id="SSF54928">
    <property type="entry name" value="RNA-binding domain, RBD"/>
    <property type="match status" value="1"/>
</dbReference>
<evidence type="ECO:0000256" key="1">
    <source>
        <dbReference type="ARBA" id="ARBA00022884"/>
    </source>
</evidence>
<dbReference type="EMBL" id="CP043451">
    <property type="protein sequence ID" value="QEM04965.1"/>
    <property type="molecule type" value="Genomic_DNA"/>
</dbReference>
<evidence type="ECO:0000259" key="3">
    <source>
        <dbReference type="PROSITE" id="PS50102"/>
    </source>
</evidence>
<dbReference type="AlphaFoldDB" id="A0AAE6JH51"/>
<evidence type="ECO:0000313" key="4">
    <source>
        <dbReference type="EMBL" id="QEM04965.1"/>
    </source>
</evidence>
<evidence type="ECO:0000313" key="7">
    <source>
        <dbReference type="Proteomes" id="UP000663940"/>
    </source>
</evidence>
<feature type="region of interest" description="Disordered" evidence="2">
    <location>
        <begin position="76"/>
        <end position="105"/>
    </location>
</feature>
<evidence type="ECO:0000313" key="6">
    <source>
        <dbReference type="Proteomes" id="UP000250557"/>
    </source>
</evidence>
<keyword evidence="7" id="KW-1185">Reference proteome</keyword>
<dbReference type="GO" id="GO:0003723">
    <property type="term" value="F:RNA binding"/>
    <property type="evidence" value="ECO:0007669"/>
    <property type="project" value="UniProtKB-KW"/>
</dbReference>
<name>A0AAE6JH51_9SPHI</name>
<dbReference type="InterPro" id="IPR012677">
    <property type="entry name" value="Nucleotide-bd_a/b_plait_sf"/>
</dbReference>
<reference evidence="4 6" key="1">
    <citation type="submission" date="2019-08" db="EMBL/GenBank/DDBJ databases">
        <title>Comparative genome analysis confer to the adaptation heavy metal polluted environment.</title>
        <authorList>
            <person name="Li Y."/>
        </authorList>
    </citation>
    <scope>NUCLEOTIDE SEQUENCE [LARGE SCALE GENOMIC DNA]</scope>
    <source>
        <strain evidence="4 6">P2</strain>
    </source>
</reference>
<dbReference type="PANTHER" id="PTHR48025">
    <property type="entry name" value="OS02G0815200 PROTEIN"/>
    <property type="match status" value="1"/>
</dbReference>
<protein>
    <submittedName>
        <fullName evidence="4">RNA-binding protein</fullName>
    </submittedName>
</protein>
<dbReference type="Pfam" id="PF00076">
    <property type="entry name" value="RRM_1"/>
    <property type="match status" value="1"/>
</dbReference>
<dbReference type="PROSITE" id="PS50102">
    <property type="entry name" value="RRM"/>
    <property type="match status" value="1"/>
</dbReference>
<feature type="domain" description="RRM" evidence="3">
    <location>
        <begin position="1"/>
        <end position="79"/>
    </location>
</feature>
<sequence length="105" mass="12136">MKIFIANVPHKLEEAEIKKMLTQFGQVASVKLLTDKETGKRKGYGFIEMPVREQAKAALTALNDKEIFGRKLALKEADEEQRPSGFERPKREFRTNEKEVDGNRW</sequence>
<dbReference type="Proteomes" id="UP000250557">
    <property type="component" value="Chromosome"/>
</dbReference>
<dbReference type="Proteomes" id="UP000663940">
    <property type="component" value="Chromosome"/>
</dbReference>
<dbReference type="InterPro" id="IPR050502">
    <property type="entry name" value="Euk_RNA-bind_prot"/>
</dbReference>
<dbReference type="InterPro" id="IPR035979">
    <property type="entry name" value="RBD_domain_sf"/>
</dbReference>
<dbReference type="RefSeq" id="WP_112654592.1">
    <property type="nucleotide sequence ID" value="NZ_CP043451.1"/>
</dbReference>
<proteinExistence type="predicted"/>
<dbReference type="PANTHER" id="PTHR48025:SF1">
    <property type="entry name" value="RRM DOMAIN-CONTAINING PROTEIN"/>
    <property type="match status" value="1"/>
</dbReference>
<keyword evidence="1" id="KW-0694">RNA-binding</keyword>
<dbReference type="EMBL" id="CP071880">
    <property type="protein sequence ID" value="QTE52517.1"/>
    <property type="molecule type" value="Genomic_DNA"/>
</dbReference>
<dbReference type="Gene3D" id="3.30.70.330">
    <property type="match status" value="1"/>
</dbReference>
<dbReference type="InterPro" id="IPR000504">
    <property type="entry name" value="RRM_dom"/>
</dbReference>
<accession>A0AAE6JH51</accession>
<evidence type="ECO:0000256" key="2">
    <source>
        <dbReference type="SAM" id="MobiDB-lite"/>
    </source>
</evidence>